<evidence type="ECO:0000313" key="4">
    <source>
        <dbReference type="EMBL" id="JAR87659.1"/>
    </source>
</evidence>
<reference evidence="4" key="1">
    <citation type="submission" date="2016-03" db="EMBL/GenBank/DDBJ databases">
        <title>Gut transcriptome analysis on engorged females of Ornithodoros mimon (Acari: Argasidae) and phylogenetic inferences of soft ticks.</title>
        <authorList>
            <person name="Landulfo G.A."/>
            <person name="Giovanni D."/>
            <person name="Carvalho E."/>
            <person name="Junqueira-de-Azevedo I."/>
            <person name="Patane J."/>
            <person name="Mendoca R."/>
            <person name="Barros-Battesti D."/>
        </authorList>
    </citation>
    <scope>NUCLEOTIDE SEQUENCE</scope>
    <source>
        <strain evidence="4">Females</strain>
        <tissue evidence="4">Gut</tissue>
    </source>
</reference>
<feature type="domain" description="CS" evidence="3">
    <location>
        <begin position="30"/>
        <end position="119"/>
    </location>
</feature>
<protein>
    <submittedName>
        <fullName evidence="4">p23 like protein</fullName>
    </submittedName>
</protein>
<feature type="region of interest" description="Disordered" evidence="2">
    <location>
        <begin position="155"/>
        <end position="190"/>
    </location>
</feature>
<dbReference type="InterPro" id="IPR008978">
    <property type="entry name" value="HSP20-like_chaperone"/>
</dbReference>
<dbReference type="GO" id="GO:0051087">
    <property type="term" value="F:protein-folding chaperone binding"/>
    <property type="evidence" value="ECO:0007669"/>
    <property type="project" value="TreeGrafter"/>
</dbReference>
<comment type="similarity">
    <text evidence="1">Belongs to the p23/wos2 family.</text>
</comment>
<dbReference type="GO" id="GO:0005829">
    <property type="term" value="C:cytosol"/>
    <property type="evidence" value="ECO:0007669"/>
    <property type="project" value="TreeGrafter"/>
</dbReference>
<name>A0A147BA41_9ACAR</name>
<dbReference type="CDD" id="cd06465">
    <property type="entry name" value="p23_hB-ind1_like"/>
    <property type="match status" value="1"/>
</dbReference>
<dbReference type="InterPro" id="IPR007052">
    <property type="entry name" value="CS_dom"/>
</dbReference>
<dbReference type="AlphaFoldDB" id="A0A147BA41"/>
<dbReference type="Gene3D" id="2.60.40.790">
    <property type="match status" value="1"/>
</dbReference>
<evidence type="ECO:0000259" key="3">
    <source>
        <dbReference type="PROSITE" id="PS51203"/>
    </source>
</evidence>
<accession>A0A147BA41</accession>
<dbReference type="SUPFAM" id="SSF49764">
    <property type="entry name" value="HSP20-like chaperones"/>
    <property type="match status" value="1"/>
</dbReference>
<proteinExistence type="inferred from homology"/>
<dbReference type="GO" id="GO:0051879">
    <property type="term" value="F:Hsp90 protein binding"/>
    <property type="evidence" value="ECO:0007669"/>
    <property type="project" value="InterPro"/>
</dbReference>
<dbReference type="PANTHER" id="PTHR22932">
    <property type="entry name" value="TELOMERASE-BINDING PROTEIN P23 HSP90 CO-CHAPERONE"/>
    <property type="match status" value="1"/>
</dbReference>
<dbReference type="GO" id="GO:0005634">
    <property type="term" value="C:nucleus"/>
    <property type="evidence" value="ECO:0007669"/>
    <property type="project" value="TreeGrafter"/>
</dbReference>
<dbReference type="PANTHER" id="PTHR22932:SF1">
    <property type="entry name" value="CO-CHAPERONE PROTEIN DAF-41"/>
    <property type="match status" value="1"/>
</dbReference>
<dbReference type="GO" id="GO:0051131">
    <property type="term" value="P:chaperone-mediated protein complex assembly"/>
    <property type="evidence" value="ECO:0007669"/>
    <property type="project" value="TreeGrafter"/>
</dbReference>
<feature type="non-terminal residue" evidence="4">
    <location>
        <position position="1"/>
    </location>
</feature>
<evidence type="ECO:0000256" key="2">
    <source>
        <dbReference type="SAM" id="MobiDB-lite"/>
    </source>
</evidence>
<dbReference type="FunFam" id="2.60.40.790:FF:000013">
    <property type="entry name" value="Very-long-chain (3R)-3-hydroxyacyl-CoA dehydratase"/>
    <property type="match status" value="1"/>
</dbReference>
<dbReference type="Pfam" id="PF04969">
    <property type="entry name" value="CS"/>
    <property type="match status" value="1"/>
</dbReference>
<dbReference type="PROSITE" id="PS51203">
    <property type="entry name" value="CS"/>
    <property type="match status" value="1"/>
</dbReference>
<evidence type="ECO:0000256" key="1">
    <source>
        <dbReference type="ARBA" id="ARBA00025733"/>
    </source>
</evidence>
<dbReference type="InterPro" id="IPR045250">
    <property type="entry name" value="p23-like"/>
</dbReference>
<dbReference type="GO" id="GO:0006457">
    <property type="term" value="P:protein folding"/>
    <property type="evidence" value="ECO:0007669"/>
    <property type="project" value="TreeGrafter"/>
</dbReference>
<feature type="compositionally biased region" description="Acidic residues" evidence="2">
    <location>
        <begin position="173"/>
        <end position="184"/>
    </location>
</feature>
<dbReference type="EMBL" id="GEIB01000100">
    <property type="protein sequence ID" value="JAR87659.1"/>
    <property type="molecule type" value="Transcribed_RNA"/>
</dbReference>
<sequence length="190" mass="21167">FSLDAFSLAVLTHILHSPKMTNETVTESKLSPPPVLWAQRKGLLYLKVALEDCKNPVIKVETDSLYFKGKGGADAKEHEVTINFLHAIKPEESRHVVHPRGIEFVLQKAEEGPYWTRLLKEGTKSHWLKVDFNKWMDEDDSGDELAGGAGDFEEMMRQMGGLGDDPTGGELDNAGDSDDEEIPDLESSKE</sequence>
<organism evidence="4">
    <name type="scientific">Alectorobius mimon</name>
    <dbReference type="NCBI Taxonomy" id="360319"/>
    <lineage>
        <taxon>Eukaryota</taxon>
        <taxon>Metazoa</taxon>
        <taxon>Ecdysozoa</taxon>
        <taxon>Arthropoda</taxon>
        <taxon>Chelicerata</taxon>
        <taxon>Arachnida</taxon>
        <taxon>Acari</taxon>
        <taxon>Parasitiformes</taxon>
        <taxon>Ixodida</taxon>
        <taxon>Ixodoidea</taxon>
        <taxon>Argasidae</taxon>
        <taxon>Ornithodorinae</taxon>
        <taxon>Alectorobius</taxon>
    </lineage>
</organism>